<dbReference type="EMBL" id="JACJIJ010000002">
    <property type="protein sequence ID" value="MBA9057227.1"/>
    <property type="molecule type" value="Genomic_DNA"/>
</dbReference>
<proteinExistence type="predicted"/>
<sequence>MIDLSGSPAPWPDEATRLWADRVGRAARQSDLWTVPAPQGDEVLREVLASQLGLPVEQLTITASLRAAALTYARRFGHVVLERPTYPGVVPVLAGAGAQVTRASWDELLKGAFGGEPWDTVLWFTSPGRNPDGRTLTGQERARIAELAAEGHRVVVNETYAWFCGQAGTPAGADSVGTLHKLRGVGARLGWMAGPGCFEEAFPELLGTPPSPVWQRAWGLFLRDGGLDLLRDGLLAEVDTAKAAFRDRLASAHGIEFPAFDGPNALIPLDPRAAEAPAPTAEQLAAEAPAPTAEQLEESALAALHEEGFKAVAARHFDAERPALRATFFGVGAAEAIRFADAVARSPRTALRLRCQGHT</sequence>
<evidence type="ECO:0000313" key="3">
    <source>
        <dbReference type="Proteomes" id="UP000577386"/>
    </source>
</evidence>
<dbReference type="InterPro" id="IPR015421">
    <property type="entry name" value="PyrdxlP-dep_Trfase_major"/>
</dbReference>
<dbReference type="SUPFAM" id="SSF53383">
    <property type="entry name" value="PLP-dependent transferases"/>
    <property type="match status" value="1"/>
</dbReference>
<keyword evidence="2" id="KW-0238">DNA-binding</keyword>
<dbReference type="InterPro" id="IPR015424">
    <property type="entry name" value="PyrdxlP-dep_Trfase"/>
</dbReference>
<dbReference type="RefSeq" id="WP_128792593.1">
    <property type="nucleotide sequence ID" value="NZ_BAAAHW010000010.1"/>
</dbReference>
<reference evidence="2 3" key="1">
    <citation type="submission" date="2020-08" db="EMBL/GenBank/DDBJ databases">
        <title>Sequencing the genomes of 1000 actinobacteria strains.</title>
        <authorList>
            <person name="Klenk H.-P."/>
        </authorList>
    </citation>
    <scope>NUCLEOTIDE SEQUENCE [LARGE SCALE GENOMIC DNA]</scope>
    <source>
        <strain evidence="2 3">DSM 41827</strain>
    </source>
</reference>
<dbReference type="AlphaFoldDB" id="A0A7W3NV31"/>
<gene>
    <name evidence="2" type="ORF">HDA42_006405</name>
</gene>
<dbReference type="Gene3D" id="3.40.640.10">
    <property type="entry name" value="Type I PLP-dependent aspartate aminotransferase-like (Major domain)"/>
    <property type="match status" value="1"/>
</dbReference>
<name>A0A7W3NV31_STRMR</name>
<comment type="caution">
    <text evidence="2">The sequence shown here is derived from an EMBL/GenBank/DDBJ whole genome shotgun (WGS) entry which is preliminary data.</text>
</comment>
<organism evidence="2 3">
    <name type="scientific">Streptomyces murinus</name>
    <dbReference type="NCBI Taxonomy" id="33900"/>
    <lineage>
        <taxon>Bacteria</taxon>
        <taxon>Bacillati</taxon>
        <taxon>Actinomycetota</taxon>
        <taxon>Actinomycetes</taxon>
        <taxon>Kitasatosporales</taxon>
        <taxon>Streptomycetaceae</taxon>
        <taxon>Streptomyces</taxon>
    </lineage>
</organism>
<feature type="domain" description="Aminotransferase class I/classII large" evidence="1">
    <location>
        <begin position="30"/>
        <end position="184"/>
    </location>
</feature>
<keyword evidence="3" id="KW-1185">Reference proteome</keyword>
<dbReference type="GO" id="GO:0030170">
    <property type="term" value="F:pyridoxal phosphate binding"/>
    <property type="evidence" value="ECO:0007669"/>
    <property type="project" value="InterPro"/>
</dbReference>
<protein>
    <submittedName>
        <fullName evidence="2">DNA-binding transcriptional MocR family regulator</fullName>
    </submittedName>
</protein>
<evidence type="ECO:0000313" key="2">
    <source>
        <dbReference type="EMBL" id="MBA9057227.1"/>
    </source>
</evidence>
<accession>A0A7W3NV31</accession>
<evidence type="ECO:0000259" key="1">
    <source>
        <dbReference type="Pfam" id="PF00155"/>
    </source>
</evidence>
<dbReference type="Pfam" id="PF00155">
    <property type="entry name" value="Aminotran_1_2"/>
    <property type="match status" value="1"/>
</dbReference>
<dbReference type="InterPro" id="IPR004839">
    <property type="entry name" value="Aminotransferase_I/II_large"/>
</dbReference>
<dbReference type="GO" id="GO:0003677">
    <property type="term" value="F:DNA binding"/>
    <property type="evidence" value="ECO:0007669"/>
    <property type="project" value="UniProtKB-KW"/>
</dbReference>
<dbReference type="Proteomes" id="UP000577386">
    <property type="component" value="Unassembled WGS sequence"/>
</dbReference>
<dbReference type="GeneID" id="93977683"/>